<comment type="caution">
    <text evidence="2">The sequence shown here is derived from an EMBL/GenBank/DDBJ whole genome shotgun (WGS) entry which is preliminary data.</text>
</comment>
<protein>
    <submittedName>
        <fullName evidence="2">Aminobenzoyl-glutamate transporter</fullName>
    </submittedName>
</protein>
<keyword evidence="1" id="KW-0812">Transmembrane</keyword>
<feature type="transmembrane region" description="Helical" evidence="1">
    <location>
        <begin position="31"/>
        <end position="51"/>
    </location>
</feature>
<feature type="transmembrane region" description="Helical" evidence="1">
    <location>
        <begin position="303"/>
        <end position="322"/>
    </location>
</feature>
<dbReference type="Pfam" id="PF03806">
    <property type="entry name" value="ABG_transport"/>
    <property type="match status" value="1"/>
</dbReference>
<feature type="transmembrane region" description="Helical" evidence="1">
    <location>
        <begin position="126"/>
        <end position="151"/>
    </location>
</feature>
<dbReference type="PANTHER" id="PTHR30282">
    <property type="entry name" value="P-AMINOBENZOYL GLUTAMATE TRANSPORTER"/>
    <property type="match status" value="1"/>
</dbReference>
<dbReference type="EMBL" id="BSPQ01000002">
    <property type="protein sequence ID" value="GLS89973.1"/>
    <property type="molecule type" value="Genomic_DNA"/>
</dbReference>
<keyword evidence="1" id="KW-1133">Transmembrane helix</keyword>
<organism evidence="2 3">
    <name type="scientific">Psychromonas marina</name>
    <dbReference type="NCBI Taxonomy" id="88364"/>
    <lineage>
        <taxon>Bacteria</taxon>
        <taxon>Pseudomonadati</taxon>
        <taxon>Pseudomonadota</taxon>
        <taxon>Gammaproteobacteria</taxon>
        <taxon>Alteromonadales</taxon>
        <taxon>Psychromonadaceae</taxon>
        <taxon>Psychromonas</taxon>
    </lineage>
</organism>
<feature type="transmembrane region" description="Helical" evidence="1">
    <location>
        <begin position="380"/>
        <end position="401"/>
    </location>
</feature>
<feature type="transmembrane region" description="Helical" evidence="1">
    <location>
        <begin position="440"/>
        <end position="458"/>
    </location>
</feature>
<feature type="transmembrane region" description="Helical" evidence="1">
    <location>
        <begin position="261"/>
        <end position="283"/>
    </location>
</feature>
<feature type="transmembrane region" description="Helical" evidence="1">
    <location>
        <begin position="470"/>
        <end position="495"/>
    </location>
</feature>
<feature type="transmembrane region" description="Helical" evidence="1">
    <location>
        <begin position="343"/>
        <end position="360"/>
    </location>
</feature>
<dbReference type="InterPro" id="IPR004697">
    <property type="entry name" value="AbgT"/>
</dbReference>
<evidence type="ECO:0000313" key="3">
    <source>
        <dbReference type="Proteomes" id="UP001157353"/>
    </source>
</evidence>
<feature type="transmembrane region" description="Helical" evidence="1">
    <location>
        <begin position="214"/>
        <end position="233"/>
    </location>
</feature>
<evidence type="ECO:0000313" key="2">
    <source>
        <dbReference type="EMBL" id="GLS89973.1"/>
    </source>
</evidence>
<keyword evidence="3" id="KW-1185">Reference proteome</keyword>
<reference evidence="3" key="1">
    <citation type="journal article" date="2019" name="Int. J. Syst. Evol. Microbiol.">
        <title>The Global Catalogue of Microorganisms (GCM) 10K type strain sequencing project: providing services to taxonomists for standard genome sequencing and annotation.</title>
        <authorList>
            <consortium name="The Broad Institute Genomics Platform"/>
            <consortium name="The Broad Institute Genome Sequencing Center for Infectious Disease"/>
            <person name="Wu L."/>
            <person name="Ma J."/>
        </authorList>
    </citation>
    <scope>NUCLEOTIDE SEQUENCE [LARGE SCALE GENOMIC DNA]</scope>
    <source>
        <strain evidence="3">NBRC 103166</strain>
    </source>
</reference>
<proteinExistence type="predicted"/>
<evidence type="ECO:0000256" key="1">
    <source>
        <dbReference type="SAM" id="Phobius"/>
    </source>
</evidence>
<dbReference type="Proteomes" id="UP001157353">
    <property type="component" value="Unassembled WGS sequence"/>
</dbReference>
<gene>
    <name evidence="2" type="ORF">GCM10007916_10400</name>
</gene>
<keyword evidence="1" id="KW-0472">Membrane</keyword>
<accession>A0ABQ6DXV1</accession>
<name>A0ABQ6DXV1_9GAMM</name>
<sequence>MISRQQSINQNSRQSIFDRIEHWGNKLPHPVFLFILLTIFVIVLSCVGHYAGWHYQLPGQEQQFVQNLISPAALREWIGGSVEAFIRFPPLGIIVVAIIGIGLADSSGLIGYSVQRAVKQAGTWQLTATILLLGVLSNMVGSVGYIVLIPLACRTYQAAGRPALAGLATAFAGVAGGTHATIFMTTYDVVIAGISTSAAQLVDPAIIVSPLANYYFLAASVILLIMVGTLVSIKIVEPRLANIDINRTDDVILPNTDDDRALLFTAIVFFSTLTLILVAAIHPDGWLSPAEGTMLGRSEVVKGLPVLVSFLFGISGLTFGWLSGTFKTEKDIIAACQKSLGQLGLFLLLIFFASQLIYVFKLSQISGFLAANFGAFAESFSIHPILLVLFVIISSAILNIFMGSPAVQWSMMAPVFIPTMLIAGLPVELTQVAFRIGDSVTNIISPLFGYLGIILATAQQYNPNAKIGTLVSMMLPFSLSFLLMWSVFLILWVFVFKLPLGI</sequence>
<feature type="transmembrane region" description="Helical" evidence="1">
    <location>
        <begin position="163"/>
        <end position="182"/>
    </location>
</feature>
<dbReference type="RefSeq" id="WP_284203095.1">
    <property type="nucleotide sequence ID" value="NZ_BSPQ01000002.1"/>
</dbReference>
<feature type="transmembrane region" description="Helical" evidence="1">
    <location>
        <begin position="91"/>
        <end position="114"/>
    </location>
</feature>
<dbReference type="PANTHER" id="PTHR30282:SF0">
    <property type="entry name" value="P-AMINOBENZOYL-GLUTAMATE TRANSPORT PROTEIN"/>
    <property type="match status" value="1"/>
</dbReference>